<organism evidence="3 4">
    <name type="scientific">Hylemonella gracilis ATCC 19624</name>
    <dbReference type="NCBI Taxonomy" id="887062"/>
    <lineage>
        <taxon>Bacteria</taxon>
        <taxon>Pseudomonadati</taxon>
        <taxon>Pseudomonadota</taxon>
        <taxon>Betaproteobacteria</taxon>
        <taxon>Burkholderiales</taxon>
        <taxon>Comamonadaceae</taxon>
        <taxon>Hylemonella</taxon>
    </lineage>
</organism>
<keyword evidence="3" id="KW-0489">Methyltransferase</keyword>
<dbReference type="InterPro" id="IPR007470">
    <property type="entry name" value="HemX"/>
</dbReference>
<dbReference type="Pfam" id="PF04375">
    <property type="entry name" value="HemX"/>
    <property type="match status" value="1"/>
</dbReference>
<dbReference type="Proteomes" id="UP000016368">
    <property type="component" value="Unassembled WGS sequence"/>
</dbReference>
<sequence>MSTTPQPTGPESSPSAPADTRLPQGGVVSPAAAAAKPARWPVWLLGALTVLALLLVLLLGVRQHMTADQLARQAADALSVATEARALAQQGHVREQDLTARQAVLDARLSDTALQRSQLESLLQSLSRSRDEYLLADVESTLRLAQEYTQMSGGAQPMVAALRSLQRRLQSASPRLAPVQRAVAQDLARIESSSYLDTPALLARLNELLRLAPDLPLANAYDPGRPGRAQAGPAASAAPKIPQPAATAASPSQDGAASAAPVDASASWADKLQAWWLRQWAYASQTLSGLVRVSRIDGPEAALLAPDQSFFLRENLQLLLLNARQALLARQPEAARTDLLRAESLLRKYFSPDAGATREALELLRGVQLQVQNLKLPRPDATLAALAAVMP</sequence>
<keyword evidence="2" id="KW-0812">Transmembrane</keyword>
<feature type="compositionally biased region" description="Polar residues" evidence="1">
    <location>
        <begin position="1"/>
        <end position="15"/>
    </location>
</feature>
<comment type="caution">
    <text evidence="3">The sequence shown here is derived from an EMBL/GenBank/DDBJ whole genome shotgun (WGS) entry which is preliminary data.</text>
</comment>
<keyword evidence="3" id="KW-0808">Transferase</keyword>
<keyword evidence="2" id="KW-0472">Membrane</keyword>
<dbReference type="AlphaFoldDB" id="F3KX66"/>
<dbReference type="RefSeq" id="WP_006299201.1">
    <property type="nucleotide sequence ID" value="NZ_AEGR01000098.1"/>
</dbReference>
<accession>F3KX66</accession>
<name>F3KX66_9BURK</name>
<feature type="region of interest" description="Disordered" evidence="1">
    <location>
        <begin position="221"/>
        <end position="258"/>
    </location>
</feature>
<reference evidence="3 4" key="1">
    <citation type="journal article" date="2011" name="EMBO J.">
        <title>Structural diversity of bacterial flagellar motors.</title>
        <authorList>
            <person name="Chen S."/>
            <person name="Beeby M."/>
            <person name="Murphy G.E."/>
            <person name="Leadbetter J.R."/>
            <person name="Hendrixson D.R."/>
            <person name="Briegel A."/>
            <person name="Li Z."/>
            <person name="Shi J."/>
            <person name="Tocheva E.I."/>
            <person name="Muller A."/>
            <person name="Dobro M.J."/>
            <person name="Jensen G.J."/>
        </authorList>
    </citation>
    <scope>NUCLEOTIDE SEQUENCE [LARGE SCALE GENOMIC DNA]</scope>
    <source>
        <strain evidence="3 4">ATCC 19624</strain>
    </source>
</reference>
<evidence type="ECO:0000256" key="1">
    <source>
        <dbReference type="SAM" id="MobiDB-lite"/>
    </source>
</evidence>
<evidence type="ECO:0000256" key="2">
    <source>
        <dbReference type="SAM" id="Phobius"/>
    </source>
</evidence>
<dbReference type="PANTHER" id="PTHR38043:SF1">
    <property type="entry name" value="PROTEIN HEMX"/>
    <property type="match status" value="1"/>
</dbReference>
<feature type="region of interest" description="Disordered" evidence="1">
    <location>
        <begin position="1"/>
        <end position="25"/>
    </location>
</feature>
<dbReference type="STRING" id="887062.HGR_15274"/>
<evidence type="ECO:0000313" key="4">
    <source>
        <dbReference type="Proteomes" id="UP000016368"/>
    </source>
</evidence>
<dbReference type="OrthoDB" id="9787650at2"/>
<dbReference type="EMBL" id="AEGR01000098">
    <property type="protein sequence ID" value="EGI75620.1"/>
    <property type="molecule type" value="Genomic_DNA"/>
</dbReference>
<dbReference type="GO" id="GO:0008168">
    <property type="term" value="F:methyltransferase activity"/>
    <property type="evidence" value="ECO:0007669"/>
    <property type="project" value="UniProtKB-KW"/>
</dbReference>
<dbReference type="eggNOG" id="COG2959">
    <property type="taxonomic scope" value="Bacteria"/>
</dbReference>
<protein>
    <submittedName>
        <fullName evidence="3">Uroporphyrin-III C-methyltransferase</fullName>
    </submittedName>
</protein>
<dbReference type="GO" id="GO:0032259">
    <property type="term" value="P:methylation"/>
    <property type="evidence" value="ECO:0007669"/>
    <property type="project" value="UniProtKB-KW"/>
</dbReference>
<proteinExistence type="predicted"/>
<feature type="compositionally biased region" description="Low complexity" evidence="1">
    <location>
        <begin position="223"/>
        <end position="258"/>
    </location>
</feature>
<keyword evidence="4" id="KW-1185">Reference proteome</keyword>
<feature type="transmembrane region" description="Helical" evidence="2">
    <location>
        <begin position="40"/>
        <end position="61"/>
    </location>
</feature>
<evidence type="ECO:0000313" key="3">
    <source>
        <dbReference type="EMBL" id="EGI75620.1"/>
    </source>
</evidence>
<gene>
    <name evidence="3" type="ORF">HGR_15274</name>
</gene>
<dbReference type="PANTHER" id="PTHR38043">
    <property type="entry name" value="PROTEIN HEMX"/>
    <property type="match status" value="1"/>
</dbReference>
<keyword evidence="2" id="KW-1133">Transmembrane helix</keyword>